<dbReference type="EMBL" id="CM035408">
    <property type="protein sequence ID" value="KAH7442590.1"/>
    <property type="molecule type" value="Genomic_DNA"/>
</dbReference>
<dbReference type="EMBL" id="CM035408">
    <property type="protein sequence ID" value="KAH7442592.1"/>
    <property type="molecule type" value="Genomic_DNA"/>
</dbReference>
<dbReference type="AlphaFoldDB" id="A0A8T2V5B4"/>
<evidence type="ECO:0000259" key="1">
    <source>
        <dbReference type="Pfam" id="PF00462"/>
    </source>
</evidence>
<dbReference type="InterPro" id="IPR036249">
    <property type="entry name" value="Thioredoxin-like_sf"/>
</dbReference>
<dbReference type="Pfam" id="PF23733">
    <property type="entry name" value="GRXCR1-2_C"/>
    <property type="match status" value="1"/>
</dbReference>
<sequence length="549" mass="61785">MGSSHSKQVSDQDTRNVPLSCLNLSTKTNPHGAVEDGRGLWTSKFSRIPSLTNWKSSLKSSCCRTPRLHQEIEEDWEVVEVNQPESKHKQIMLSRTATNKIQKKLGEILSFQLSSVLNRELIGFILQNSQRKESLGADIRILNDTSMSRNFASTFDILTCMDTLVERSIGLRSLLNPVLMPTYGFASPKRHVRALTPKESSYSQLHEDSHDMNSVCTRFSDSTVLPVESNNKSKTDSENEKENCYVTSCGFSDSHMHTSPEVSAEPRGSPLFDLSLLAAFENALQYAVIDDHQSPINFDCQSDASRECSDSIANENSSMGSGSLSSSDLENFHSHQEAIYDYETLDSVDCQDERTRSNRTYLKANSFLSEEISFSRVSALRNHETWRGKDYLNRFDTVCPPGGENKVVLYFTSLRAVRRTFRNCALIRSILQGLRVHADERDVWMHSNFRKELTDIMGKNVPVPRLFILGRHIGGAEEVEQLHEEGILVKMLEGLSSSARQECHACRGIRFVPCTTCCGSCRLFSSADETGRCPDCNENGLMMCPHCKW</sequence>
<keyword evidence="3" id="KW-1185">Reference proteome</keyword>
<gene>
    <name evidence="2" type="ORF">KP509_03G095700</name>
</gene>
<evidence type="ECO:0000313" key="2">
    <source>
        <dbReference type="EMBL" id="KAH7442592.1"/>
    </source>
</evidence>
<dbReference type="PANTHER" id="PTHR45669">
    <property type="entry name" value="GLUTAREDOXIN DOMAIN-CONTAINING CYSTEINE-RICH PROTEIN CG12206-RELATED"/>
    <property type="match status" value="1"/>
</dbReference>
<dbReference type="PROSITE" id="PS51354">
    <property type="entry name" value="GLUTAREDOXIN_2"/>
    <property type="match status" value="1"/>
</dbReference>
<dbReference type="CDD" id="cd03031">
    <property type="entry name" value="GRX_GRX_like"/>
    <property type="match status" value="1"/>
</dbReference>
<evidence type="ECO:0000313" key="3">
    <source>
        <dbReference type="Proteomes" id="UP000825935"/>
    </source>
</evidence>
<name>A0A8T2V5B4_CERRI</name>
<dbReference type="EMBL" id="CM035408">
    <property type="protein sequence ID" value="KAH7442595.1"/>
    <property type="molecule type" value="Genomic_DNA"/>
</dbReference>
<dbReference type="Pfam" id="PF00462">
    <property type="entry name" value="Glutaredoxin"/>
    <property type="match status" value="1"/>
</dbReference>
<organism evidence="2 3">
    <name type="scientific">Ceratopteris richardii</name>
    <name type="common">Triangle waterfern</name>
    <dbReference type="NCBI Taxonomy" id="49495"/>
    <lineage>
        <taxon>Eukaryota</taxon>
        <taxon>Viridiplantae</taxon>
        <taxon>Streptophyta</taxon>
        <taxon>Embryophyta</taxon>
        <taxon>Tracheophyta</taxon>
        <taxon>Polypodiopsida</taxon>
        <taxon>Polypodiidae</taxon>
        <taxon>Polypodiales</taxon>
        <taxon>Pteridineae</taxon>
        <taxon>Pteridaceae</taxon>
        <taxon>Parkerioideae</taxon>
        <taxon>Ceratopteris</taxon>
    </lineage>
</organism>
<dbReference type="EMBL" id="CM035408">
    <property type="protein sequence ID" value="KAH7442591.1"/>
    <property type="molecule type" value="Genomic_DNA"/>
</dbReference>
<feature type="domain" description="Glutaredoxin" evidence="1">
    <location>
        <begin position="408"/>
        <end position="473"/>
    </location>
</feature>
<dbReference type="OrthoDB" id="423313at2759"/>
<accession>A0A8T2V5B4</accession>
<dbReference type="InterPro" id="IPR002109">
    <property type="entry name" value="Glutaredoxin"/>
</dbReference>
<proteinExistence type="predicted"/>
<dbReference type="Proteomes" id="UP000825935">
    <property type="component" value="Chromosome 3"/>
</dbReference>
<dbReference type="SUPFAM" id="SSF52833">
    <property type="entry name" value="Thioredoxin-like"/>
    <property type="match status" value="1"/>
</dbReference>
<dbReference type="PANTHER" id="PTHR45669:SF22">
    <property type="entry name" value="GLUTAREDOXIN DOMAIN-CONTAINING CYSTEINE-RICH PROTEIN CG12206-RELATED"/>
    <property type="match status" value="1"/>
</dbReference>
<reference evidence="2" key="1">
    <citation type="submission" date="2021-08" db="EMBL/GenBank/DDBJ databases">
        <title>WGS assembly of Ceratopteris richardii.</title>
        <authorList>
            <person name="Marchant D.B."/>
            <person name="Chen G."/>
            <person name="Jenkins J."/>
            <person name="Shu S."/>
            <person name="Leebens-Mack J."/>
            <person name="Grimwood J."/>
            <person name="Schmutz J."/>
            <person name="Soltis P."/>
            <person name="Soltis D."/>
            <person name="Chen Z.-H."/>
        </authorList>
    </citation>
    <scope>NUCLEOTIDE SEQUENCE</scope>
    <source>
        <strain evidence="2">Whitten #5841</strain>
        <tissue evidence="2">Leaf</tissue>
    </source>
</reference>
<dbReference type="EMBL" id="CM035408">
    <property type="protein sequence ID" value="KAH7442593.1"/>
    <property type="molecule type" value="Genomic_DNA"/>
</dbReference>
<protein>
    <recommendedName>
        <fullName evidence="1">Glutaredoxin domain-containing protein</fullName>
    </recommendedName>
</protein>
<comment type="caution">
    <text evidence="2">The sequence shown here is derived from an EMBL/GenBank/DDBJ whole genome shotgun (WGS) entry which is preliminary data.</text>
</comment>
<dbReference type="Gene3D" id="3.40.30.10">
    <property type="entry name" value="Glutaredoxin"/>
    <property type="match status" value="1"/>
</dbReference>